<keyword evidence="1" id="KW-0175">Coiled coil</keyword>
<keyword evidence="2" id="KW-0812">Transmembrane</keyword>
<sequence length="342" mass="41716">MNVVLLILIIIFIILLCNYLYRRIKGMPDKSLKGTWSDLKLEWCKYKQESKEDWNKHKQKCKKIDEEYRQKIQKINEKFKKEKKEQKMEFKKFQATSKETFIIETPDNKDVEVELTCTAGLIQTSQINYEEIVRKEFLYQCFPVTWDDFLKLNKYEKILAYAVKDCNDIGLLKEVHMQMFKYLKWQSELPEELKKDIRSRKRYLYEFSEPVNVKNKLSLATYYYYRDFFLNEIPKGSCFIIKTMHRGDELSEALYNAYFLKDDESIDIYYPPNFYGDTSGFSIVEPRFFYNREYYKNCKPFNRFDLKPHPDYDFNIPKYIVKHYLDMKTIVKEDEYHKRIFC</sequence>
<evidence type="ECO:0000313" key="3">
    <source>
        <dbReference type="EMBL" id="ECW8954940.1"/>
    </source>
</evidence>
<gene>
    <name evidence="3" type="ORF">F5R70_05820</name>
</gene>
<feature type="transmembrane region" description="Helical" evidence="2">
    <location>
        <begin position="6"/>
        <end position="21"/>
    </location>
</feature>
<dbReference type="AlphaFoldDB" id="A0A698FUZ8"/>
<accession>A0A698FUZ8</accession>
<feature type="coiled-coil region" evidence="1">
    <location>
        <begin position="65"/>
        <end position="96"/>
    </location>
</feature>
<dbReference type="EMBL" id="AAKYAN010000011">
    <property type="protein sequence ID" value="ECW8954940.1"/>
    <property type="molecule type" value="Genomic_DNA"/>
</dbReference>
<name>A0A698FUZ8_CAMLA</name>
<protein>
    <submittedName>
        <fullName evidence="3">Uncharacterized protein</fullName>
    </submittedName>
</protein>
<evidence type="ECO:0000256" key="1">
    <source>
        <dbReference type="SAM" id="Coils"/>
    </source>
</evidence>
<dbReference type="Proteomes" id="UP000440714">
    <property type="component" value="Unassembled WGS sequence"/>
</dbReference>
<evidence type="ECO:0000256" key="2">
    <source>
        <dbReference type="SAM" id="Phobius"/>
    </source>
</evidence>
<keyword evidence="2" id="KW-0472">Membrane</keyword>
<keyword evidence="2" id="KW-1133">Transmembrane helix</keyword>
<reference evidence="3 4" key="1">
    <citation type="submission" date="2019-09" db="EMBL/GenBank/DDBJ databases">
        <authorList>
            <consortium name="PulseNet: The National Subtyping Network for Foodborne Disease Surveillance"/>
            <person name="Tarr C.L."/>
            <person name="Trees E."/>
            <person name="Katz L.S."/>
            <person name="Carleton-Romer H.A."/>
            <person name="Stroika S."/>
            <person name="Kucerova Z."/>
            <person name="Roache K.F."/>
            <person name="Sabol A.L."/>
            <person name="Besser J."/>
            <person name="Gerner-Smidt P."/>
        </authorList>
    </citation>
    <scope>NUCLEOTIDE SEQUENCE [LARGE SCALE GENOMIC DNA]</scope>
    <source>
        <strain evidence="3 4">PNUSAC011760</strain>
    </source>
</reference>
<proteinExistence type="predicted"/>
<comment type="caution">
    <text evidence="3">The sequence shown here is derived from an EMBL/GenBank/DDBJ whole genome shotgun (WGS) entry which is preliminary data.</text>
</comment>
<organism evidence="3 4">
    <name type="scientific">Campylobacter lari</name>
    <dbReference type="NCBI Taxonomy" id="201"/>
    <lineage>
        <taxon>Bacteria</taxon>
        <taxon>Pseudomonadati</taxon>
        <taxon>Campylobacterota</taxon>
        <taxon>Epsilonproteobacteria</taxon>
        <taxon>Campylobacterales</taxon>
        <taxon>Campylobacteraceae</taxon>
        <taxon>Campylobacter</taxon>
    </lineage>
</organism>
<evidence type="ECO:0000313" key="4">
    <source>
        <dbReference type="Proteomes" id="UP000440714"/>
    </source>
</evidence>